<name>A0A3P7MGW7_CYLGO</name>
<accession>A0A3P7MGW7</accession>
<dbReference type="Pfam" id="PF00595">
    <property type="entry name" value="PDZ"/>
    <property type="match status" value="1"/>
</dbReference>
<dbReference type="InterPro" id="IPR036034">
    <property type="entry name" value="PDZ_sf"/>
</dbReference>
<dbReference type="EMBL" id="UYRV01105896">
    <property type="protein sequence ID" value="VDN21738.1"/>
    <property type="molecule type" value="Genomic_DNA"/>
</dbReference>
<proteinExistence type="predicted"/>
<dbReference type="OrthoDB" id="2505895at2759"/>
<dbReference type="SUPFAM" id="SSF50156">
    <property type="entry name" value="PDZ domain-like"/>
    <property type="match status" value="1"/>
</dbReference>
<dbReference type="SMART" id="SM00228">
    <property type="entry name" value="PDZ"/>
    <property type="match status" value="1"/>
</dbReference>
<dbReference type="Gene3D" id="2.30.42.10">
    <property type="match status" value="1"/>
</dbReference>
<sequence>MALPPVRGFGSPKDFNIQGLALPALAVVQVKVRTLTLQKSVTGWSCTHACGDFGFSIRRVQFPSSRKGGLRTVVFAEPSDIRAGPPRPDDLKNGLLPGDQLVKIDGRSVDSMSREELQNAVRSAGDKIVLEVKSVPELAEFCDRKNRQSGVRDNGDQLMLGHINTNLHEVR</sequence>
<dbReference type="Proteomes" id="UP000271889">
    <property type="component" value="Unassembled WGS sequence"/>
</dbReference>
<reference evidence="2 3" key="1">
    <citation type="submission" date="2018-11" db="EMBL/GenBank/DDBJ databases">
        <authorList>
            <consortium name="Pathogen Informatics"/>
        </authorList>
    </citation>
    <scope>NUCLEOTIDE SEQUENCE [LARGE SCALE GENOMIC DNA]</scope>
</reference>
<dbReference type="AlphaFoldDB" id="A0A3P7MGW7"/>
<feature type="domain" description="PDZ" evidence="1">
    <location>
        <begin position="34"/>
        <end position="136"/>
    </location>
</feature>
<protein>
    <recommendedName>
        <fullName evidence="1">PDZ domain-containing protein</fullName>
    </recommendedName>
</protein>
<evidence type="ECO:0000313" key="3">
    <source>
        <dbReference type="Proteomes" id="UP000271889"/>
    </source>
</evidence>
<keyword evidence="3" id="KW-1185">Reference proteome</keyword>
<evidence type="ECO:0000259" key="1">
    <source>
        <dbReference type="PROSITE" id="PS50106"/>
    </source>
</evidence>
<dbReference type="InterPro" id="IPR001478">
    <property type="entry name" value="PDZ"/>
</dbReference>
<dbReference type="PROSITE" id="PS50106">
    <property type="entry name" value="PDZ"/>
    <property type="match status" value="1"/>
</dbReference>
<organism evidence="2 3">
    <name type="scientific">Cylicostephanus goldi</name>
    <name type="common">Nematode worm</name>
    <dbReference type="NCBI Taxonomy" id="71465"/>
    <lineage>
        <taxon>Eukaryota</taxon>
        <taxon>Metazoa</taxon>
        <taxon>Ecdysozoa</taxon>
        <taxon>Nematoda</taxon>
        <taxon>Chromadorea</taxon>
        <taxon>Rhabditida</taxon>
        <taxon>Rhabditina</taxon>
        <taxon>Rhabditomorpha</taxon>
        <taxon>Strongyloidea</taxon>
        <taxon>Strongylidae</taxon>
        <taxon>Cylicostephanus</taxon>
    </lineage>
</organism>
<gene>
    <name evidence="2" type="ORF">CGOC_LOCUS9123</name>
</gene>
<evidence type="ECO:0000313" key="2">
    <source>
        <dbReference type="EMBL" id="VDN21738.1"/>
    </source>
</evidence>